<feature type="transmembrane region" description="Helical" evidence="1">
    <location>
        <begin position="217"/>
        <end position="236"/>
    </location>
</feature>
<keyword evidence="1" id="KW-0812">Transmembrane</keyword>
<keyword evidence="1" id="KW-1133">Transmembrane helix</keyword>
<dbReference type="PANTHER" id="PTHR19862">
    <property type="entry name" value="WD REPEAT-CONTAINING PROTEIN 48"/>
    <property type="match status" value="1"/>
</dbReference>
<gene>
    <name evidence="2" type="ORF">HYH03_014388</name>
</gene>
<keyword evidence="1" id="KW-0472">Membrane</keyword>
<feature type="transmembrane region" description="Helical" evidence="1">
    <location>
        <begin position="256"/>
        <end position="274"/>
    </location>
</feature>
<dbReference type="EMBL" id="JAEHOE010000103">
    <property type="protein sequence ID" value="KAG2487018.1"/>
    <property type="molecule type" value="Genomic_DNA"/>
</dbReference>
<evidence type="ECO:0000256" key="1">
    <source>
        <dbReference type="SAM" id="Phobius"/>
    </source>
</evidence>
<evidence type="ECO:0000313" key="2">
    <source>
        <dbReference type="EMBL" id="KAG2487018.1"/>
    </source>
</evidence>
<reference evidence="2" key="1">
    <citation type="journal article" date="2020" name="bioRxiv">
        <title>Comparative genomics of Chlamydomonas.</title>
        <authorList>
            <person name="Craig R.J."/>
            <person name="Hasan A.R."/>
            <person name="Ness R.W."/>
            <person name="Keightley P.D."/>
        </authorList>
    </citation>
    <scope>NUCLEOTIDE SEQUENCE</scope>
    <source>
        <strain evidence="2">CCAP 11/70</strain>
    </source>
</reference>
<feature type="transmembrane region" description="Helical" evidence="1">
    <location>
        <begin position="17"/>
        <end position="38"/>
    </location>
</feature>
<dbReference type="GO" id="GO:0043130">
    <property type="term" value="F:ubiquitin binding"/>
    <property type="evidence" value="ECO:0007669"/>
    <property type="project" value="TreeGrafter"/>
</dbReference>
<name>A0A836BTM0_9CHLO</name>
<dbReference type="OrthoDB" id="547225at2759"/>
<organism evidence="2 3">
    <name type="scientific">Edaphochlamys debaryana</name>
    <dbReference type="NCBI Taxonomy" id="47281"/>
    <lineage>
        <taxon>Eukaryota</taxon>
        <taxon>Viridiplantae</taxon>
        <taxon>Chlorophyta</taxon>
        <taxon>core chlorophytes</taxon>
        <taxon>Chlorophyceae</taxon>
        <taxon>CS clade</taxon>
        <taxon>Chlamydomonadales</taxon>
        <taxon>Chlamydomonadales incertae sedis</taxon>
        <taxon>Edaphochlamys</taxon>
    </lineage>
</organism>
<dbReference type="GO" id="GO:0000724">
    <property type="term" value="P:double-strand break repair via homologous recombination"/>
    <property type="evidence" value="ECO:0007669"/>
    <property type="project" value="TreeGrafter"/>
</dbReference>
<feature type="transmembrane region" description="Helical" evidence="1">
    <location>
        <begin position="109"/>
        <end position="135"/>
    </location>
</feature>
<feature type="transmembrane region" description="Helical" evidence="1">
    <location>
        <begin position="191"/>
        <end position="210"/>
    </location>
</feature>
<proteinExistence type="predicted"/>
<dbReference type="AlphaFoldDB" id="A0A836BTM0"/>
<feature type="transmembrane region" description="Helical" evidence="1">
    <location>
        <begin position="45"/>
        <end position="65"/>
    </location>
</feature>
<accession>A0A836BTM0</accession>
<dbReference type="Proteomes" id="UP000612055">
    <property type="component" value="Unassembled WGS sequence"/>
</dbReference>
<keyword evidence="3" id="KW-1185">Reference proteome</keyword>
<evidence type="ECO:0000313" key="3">
    <source>
        <dbReference type="Proteomes" id="UP000612055"/>
    </source>
</evidence>
<feature type="transmembrane region" description="Helical" evidence="1">
    <location>
        <begin position="165"/>
        <end position="185"/>
    </location>
</feature>
<dbReference type="InterPro" id="IPR051246">
    <property type="entry name" value="WDR48"/>
</dbReference>
<sequence length="277" mass="30591">MQYLIIITRLNLSWPDVITRMASALSAVTGIATLTFPGVSLPRQLLLLLLVAITILYPALAHVSLSSFACRKLDTGAGPYPETQQATWRYGYWLSDMNQECYLGTHLSFYAPLGAVCVFVFCIAPPLGILIFLFLKRGKLEEPKTRAVYGYLYHRYRQPFFYFESVKQLQVLMLVIVNVFANAIYQSQQALLLLCVLLCIGIVNMSCRALRAKLLMLLEYLSLMVLALSITLGLFFVTGGEGSSTVGLSNQAAEDAVAAIILALNSGLILAFVVSRK</sequence>
<comment type="caution">
    <text evidence="2">The sequence shown here is derived from an EMBL/GenBank/DDBJ whole genome shotgun (WGS) entry which is preliminary data.</text>
</comment>
<protein>
    <submittedName>
        <fullName evidence="2">Uncharacterized protein</fullName>
    </submittedName>
</protein>
<dbReference type="PANTHER" id="PTHR19862:SF14">
    <property type="entry name" value="WD REPEAT-CONTAINING PROTEIN 48"/>
    <property type="match status" value="1"/>
</dbReference>